<dbReference type="EMBL" id="VXKE01000012">
    <property type="protein sequence ID" value="KAA8709850.1"/>
    <property type="molecule type" value="Genomic_DNA"/>
</dbReference>
<evidence type="ECO:0008006" key="3">
    <source>
        <dbReference type="Google" id="ProtNLM"/>
    </source>
</evidence>
<comment type="caution">
    <text evidence="1">The sequence shown here is derived from an EMBL/GenBank/DDBJ whole genome shotgun (WGS) entry which is preliminary data.</text>
</comment>
<dbReference type="RefSeq" id="WP_150337208.1">
    <property type="nucleotide sequence ID" value="NZ_JAERIX010000035.1"/>
</dbReference>
<gene>
    <name evidence="1" type="ORF">F4V45_04235</name>
</gene>
<proteinExistence type="predicted"/>
<dbReference type="AlphaFoldDB" id="A0A5M9QNF9"/>
<organism evidence="1 2">
    <name type="scientific">Helicobacter canis</name>
    <dbReference type="NCBI Taxonomy" id="29419"/>
    <lineage>
        <taxon>Bacteria</taxon>
        <taxon>Pseudomonadati</taxon>
        <taxon>Campylobacterota</taxon>
        <taxon>Epsilonproteobacteria</taxon>
        <taxon>Campylobacterales</taxon>
        <taxon>Helicobacteraceae</taxon>
        <taxon>Helicobacter</taxon>
    </lineage>
</organism>
<name>A0A5M9QNF9_9HELI</name>
<protein>
    <recommendedName>
        <fullName evidence="3">Ferrochelatase</fullName>
    </recommendedName>
</protein>
<evidence type="ECO:0000313" key="1">
    <source>
        <dbReference type="EMBL" id="KAA8709850.1"/>
    </source>
</evidence>
<reference evidence="1 2" key="1">
    <citation type="submission" date="2019-09" db="EMBL/GenBank/DDBJ databases">
        <title>Draft genome sequence of various Type strains from the CCUG.</title>
        <authorList>
            <person name="Pineiro-Iglesias B."/>
            <person name="Tunovic T."/>
            <person name="Unosson C."/>
            <person name="Inganas E."/>
            <person name="Ohlen M."/>
            <person name="Cardew S."/>
            <person name="Jensie-Markopoulos S."/>
            <person name="Salva-Serra F."/>
            <person name="Jaen-Luchoro D."/>
            <person name="Karlsson R."/>
            <person name="Svensson-Stadler L."/>
            <person name="Chun J."/>
            <person name="Moore E."/>
        </authorList>
    </citation>
    <scope>NUCLEOTIDE SEQUENCE [LARGE SCALE GENOMIC DNA]</scope>
    <source>
        <strain evidence="1 2">CCUG 32756T</strain>
    </source>
</reference>
<evidence type="ECO:0000313" key="2">
    <source>
        <dbReference type="Proteomes" id="UP000323707"/>
    </source>
</evidence>
<dbReference type="Proteomes" id="UP000323707">
    <property type="component" value="Unassembled WGS sequence"/>
</dbReference>
<sequence>MQEVTQKVQDIVEIINGELINSPAIGGFSGYCTKLENIKRGSLFFAAHPRDIEPALEKGAFGIVFDKFLQTRLNDDEIAWVKVESIQDAIIRLARFELLARSIRVITTNPTQYLIAKSLIHSKSVLFFDESPIDLLDVVEEVRPAIIIAKSQQVLDLALEPIPCETPEQLPFELITPMSMFEIKFYYKLYSYKISLPCVFVPELGAVVDLCLREHIECDFAHFEPSSTLLPISLTNDARILSFGQSSRVIIPTNDEEIFMRYGEFLSKEAKWAKVVVFVPTILDDEQRFYALYNQRNNHPLQAIRYDSSNELPLLLKTTEYNFGLIFGISTQGLVFVLSQTPQEYAPTLF</sequence>
<accession>A0A5M9QNF9</accession>